<dbReference type="KEGG" id="sdn:Sden_0236"/>
<dbReference type="OrthoDB" id="9796530at2"/>
<reference evidence="3 4" key="1">
    <citation type="submission" date="2006-03" db="EMBL/GenBank/DDBJ databases">
        <title>Complete sequence of Shewanella denitrificans OS217.</title>
        <authorList>
            <consortium name="US DOE Joint Genome Institute"/>
            <person name="Copeland A."/>
            <person name="Lucas S."/>
            <person name="Lapidus A."/>
            <person name="Barry K."/>
            <person name="Detter J.C."/>
            <person name="Glavina del Rio T."/>
            <person name="Hammon N."/>
            <person name="Israni S."/>
            <person name="Dalin E."/>
            <person name="Tice H."/>
            <person name="Pitluck S."/>
            <person name="Brettin T."/>
            <person name="Bruce D."/>
            <person name="Han C."/>
            <person name="Tapia R."/>
            <person name="Gilna P."/>
            <person name="Kiss H."/>
            <person name="Schmutz J."/>
            <person name="Larimer F."/>
            <person name="Land M."/>
            <person name="Hauser L."/>
            <person name="Kyrpides N."/>
            <person name="Lykidis A."/>
            <person name="Richardson P."/>
        </authorList>
    </citation>
    <scope>NUCLEOTIDE SEQUENCE [LARGE SCALE GENOMIC DNA]</scope>
    <source>
        <strain evidence="4">OS217 / ATCC BAA-1090 / DSM 15013</strain>
    </source>
</reference>
<keyword evidence="1" id="KW-0732">Signal</keyword>
<feature type="signal peptide" evidence="1">
    <location>
        <begin position="1"/>
        <end position="25"/>
    </location>
</feature>
<dbReference type="EMBL" id="CP000302">
    <property type="protein sequence ID" value="ABE53533.1"/>
    <property type="molecule type" value="Genomic_DNA"/>
</dbReference>
<evidence type="ECO:0000259" key="2">
    <source>
        <dbReference type="Pfam" id="PF14240"/>
    </source>
</evidence>
<sequence>MKYRHASNRLTPQQLLCLLVTCALAGCGGDSADSPAEVPVDSVLTIDTGSTTGTDTGAATTVGFTAGVLCDYFNDTYNNSASVDAYSTAQWSCTDTSRELSANGLPDHEVGTFPNAHNPNAISGQSVSASLALAPTQTSTVRILGGPRGATGYVLNGVKIDAGTAGSCDDSGAVCSLSDNSGGWSIEALGQTSFNFGTDDNNAHVQPGGSYHYHGMPEGFITKQGGNSSSMTLIGWAADGFPIYARYGYSQADDASSAVKSMTGSYQLVSTISASRPSTDTYPLGTFKQDWVYVAGSGDLDECNGRIGVTPEFPEGIYHYYATDSYPFFQRCVKGE</sequence>
<evidence type="ECO:0000313" key="3">
    <source>
        <dbReference type="EMBL" id="ABE53533.1"/>
    </source>
</evidence>
<dbReference type="Proteomes" id="UP000001982">
    <property type="component" value="Chromosome"/>
</dbReference>
<feature type="domain" description="YHYH" evidence="2">
    <location>
        <begin position="129"/>
        <end position="335"/>
    </location>
</feature>
<name>Q12SP3_SHEDO</name>
<evidence type="ECO:0000256" key="1">
    <source>
        <dbReference type="SAM" id="SignalP"/>
    </source>
</evidence>
<proteinExistence type="predicted"/>
<protein>
    <recommendedName>
        <fullName evidence="2">YHYH domain-containing protein</fullName>
    </recommendedName>
</protein>
<dbReference type="eggNOG" id="ENOG502Z888">
    <property type="taxonomic scope" value="Bacteria"/>
</dbReference>
<dbReference type="InterPro" id="IPR025924">
    <property type="entry name" value="YHYH_dom"/>
</dbReference>
<evidence type="ECO:0000313" key="4">
    <source>
        <dbReference type="Proteomes" id="UP000001982"/>
    </source>
</evidence>
<feature type="chain" id="PRO_5004181705" description="YHYH domain-containing protein" evidence="1">
    <location>
        <begin position="26"/>
        <end position="336"/>
    </location>
</feature>
<dbReference type="PROSITE" id="PS51257">
    <property type="entry name" value="PROKAR_LIPOPROTEIN"/>
    <property type="match status" value="1"/>
</dbReference>
<accession>Q12SP3</accession>
<gene>
    <name evidence="3" type="ordered locus">Sden_0236</name>
</gene>
<dbReference type="Pfam" id="PF14240">
    <property type="entry name" value="YHYH"/>
    <property type="match status" value="1"/>
</dbReference>
<dbReference type="AlphaFoldDB" id="Q12SP3"/>
<organism evidence="3 4">
    <name type="scientific">Shewanella denitrificans (strain OS217 / ATCC BAA-1090 / DSM 15013)</name>
    <dbReference type="NCBI Taxonomy" id="318161"/>
    <lineage>
        <taxon>Bacteria</taxon>
        <taxon>Pseudomonadati</taxon>
        <taxon>Pseudomonadota</taxon>
        <taxon>Gammaproteobacteria</taxon>
        <taxon>Alteromonadales</taxon>
        <taxon>Shewanellaceae</taxon>
        <taxon>Shewanella</taxon>
    </lineage>
</organism>
<dbReference type="RefSeq" id="WP_011494700.1">
    <property type="nucleotide sequence ID" value="NC_007954.1"/>
</dbReference>
<dbReference type="HOGENOM" id="CLU_911239_0_0_6"/>
<keyword evidence="4" id="KW-1185">Reference proteome</keyword>
<dbReference type="STRING" id="318161.Sden_0236"/>